<dbReference type="InterPro" id="IPR001633">
    <property type="entry name" value="EAL_dom"/>
</dbReference>
<sequence>MERRKKSRYSIIGRLVIIMTAITLVQGVLCCLAILLNGGFGNLEKNAANHFINMIDNRRNQLDSRSLIIRNTLEEKHVKMQSVLEESADDISAKEFLTRVAPEVESLLNTQEFNDAFIILTQKENESHKGLLFSSDKMTTTLRVGEADILRNSNAVAHENWSEVFGPVTGENFFSSIEKLVEESEKYLYLKESALGSWLGSFAWDEGEKERMAYVIPLRKDGVTYGCVGVGISKEQIASYMPAKELDSAMTGSYILARRVDENTYTPLVVTGLLSDQNLEEHLVVSDEKSSFGLNKVEGLGNTYGDVKVLGSAYGSEFHQEKAEFVLMGTDNSEALLKGPDQLKANVGMAFFASILIAIVSSVLASIQFAKPIVKMSNVISKQNVDDHFEIEDSNMMEIDDLGHAISRLNKKVKENGEKVSQIIELVDLPFGVVEFDKEQDIVFSTRQVVDLLEMDKRKLLKGKLSREYFEEYIHDTGLEKYLLTEDEFDFEINREKEKWLHFNLKRDEQKTLIALMDVTKERRERNYDPLTHLLNRGVFSKKAKQLLQEPNRSLSAVVIWDMDNLKYVNDTYGHDCGDQYIKRASEVLRRFVEANSDDGILGRISGDEFIAIIPYCNSKNETLDELWELQNEFAHTKMVMPDGEEVSVRATGGVSWYPEDSLDYDELIRFSDFAMYEAKKSYKGVLKEFNMESYQKNGLLLQGKEKLNKLIEGRKIRYAFQPIVDIKVGEIFAYEALMRPQIDGLSSPDDVMRLATDQFRLPDIEKLTFLCSIESYDKNREAFKNKKLFLNSIPNQLLDINWLQELFDTHSIHSEDVVVEIIESEQADKNTLKTKIDYFKSIHSHIAIDDFGSGYNSESALLSIQPDYVKIDMAIVQGIHNDYNRQSLIRNMVEYAKGRNIKIIAEGVEEKEELEVLIEMGIDYVQGYFLGKPSFEICDIPFEKKEIIHQMNQNKGKKI</sequence>
<dbReference type="SUPFAM" id="SSF55073">
    <property type="entry name" value="Nucleotide cyclase"/>
    <property type="match status" value="1"/>
</dbReference>
<comment type="caution">
    <text evidence="4">The sequence shown here is derived from an EMBL/GenBank/DDBJ whole genome shotgun (WGS) entry which is preliminary data.</text>
</comment>
<proteinExistence type="predicted"/>
<dbReference type="Gene3D" id="3.20.20.450">
    <property type="entry name" value="EAL domain"/>
    <property type="match status" value="1"/>
</dbReference>
<dbReference type="RefSeq" id="WP_262064991.1">
    <property type="nucleotide sequence ID" value="NZ_JAMXOD010000002.1"/>
</dbReference>
<reference evidence="4 5" key="1">
    <citation type="journal article" date="2022" name="Genome Biol. Evol.">
        <title>Host diet, physiology and behaviors set the stage for Lachnospiraceae cladogenesis.</title>
        <authorList>
            <person name="Vera-Ponce De Leon A."/>
            <person name="Schneider M."/>
            <person name="Jahnes B.C."/>
            <person name="Sadowski V."/>
            <person name="Camuy-Velez L.A."/>
            <person name="Duan J."/>
            <person name="Sabree Z.L."/>
        </authorList>
    </citation>
    <scope>NUCLEOTIDE SEQUENCE [LARGE SCALE GENOMIC DNA]</scope>
    <source>
        <strain evidence="4 5">PAL113</strain>
    </source>
</reference>
<dbReference type="NCBIfam" id="TIGR00254">
    <property type="entry name" value="GGDEF"/>
    <property type="match status" value="1"/>
</dbReference>
<evidence type="ECO:0000256" key="1">
    <source>
        <dbReference type="SAM" id="Phobius"/>
    </source>
</evidence>
<dbReference type="PROSITE" id="PS50883">
    <property type="entry name" value="EAL"/>
    <property type="match status" value="1"/>
</dbReference>
<dbReference type="PANTHER" id="PTHR33121:SF70">
    <property type="entry name" value="SIGNALING PROTEIN YKOW"/>
    <property type="match status" value="1"/>
</dbReference>
<dbReference type="Pfam" id="PF00563">
    <property type="entry name" value="EAL"/>
    <property type="match status" value="1"/>
</dbReference>
<dbReference type="Gene3D" id="3.30.70.270">
    <property type="match status" value="1"/>
</dbReference>
<evidence type="ECO:0000259" key="2">
    <source>
        <dbReference type="PROSITE" id="PS50883"/>
    </source>
</evidence>
<dbReference type="PANTHER" id="PTHR33121">
    <property type="entry name" value="CYCLIC DI-GMP PHOSPHODIESTERASE PDEF"/>
    <property type="match status" value="1"/>
</dbReference>
<dbReference type="InterPro" id="IPR029787">
    <property type="entry name" value="Nucleotide_cyclase"/>
</dbReference>
<dbReference type="InterPro" id="IPR035919">
    <property type="entry name" value="EAL_sf"/>
</dbReference>
<protein>
    <submittedName>
        <fullName evidence="4">EAL domain-containing protein</fullName>
    </submittedName>
</protein>
<evidence type="ECO:0000259" key="3">
    <source>
        <dbReference type="PROSITE" id="PS50887"/>
    </source>
</evidence>
<dbReference type="InterPro" id="IPR050706">
    <property type="entry name" value="Cyclic-di-GMP_PDE-like"/>
</dbReference>
<dbReference type="Pfam" id="PF00990">
    <property type="entry name" value="GGDEF"/>
    <property type="match status" value="1"/>
</dbReference>
<keyword evidence="1" id="KW-0812">Transmembrane</keyword>
<evidence type="ECO:0000313" key="5">
    <source>
        <dbReference type="Proteomes" id="UP001523566"/>
    </source>
</evidence>
<evidence type="ECO:0000313" key="4">
    <source>
        <dbReference type="EMBL" id="MCP1101209.1"/>
    </source>
</evidence>
<dbReference type="PROSITE" id="PS50887">
    <property type="entry name" value="GGDEF"/>
    <property type="match status" value="1"/>
</dbReference>
<feature type="domain" description="EAL" evidence="2">
    <location>
        <begin position="701"/>
        <end position="948"/>
    </location>
</feature>
<dbReference type="Proteomes" id="UP001523566">
    <property type="component" value="Unassembled WGS sequence"/>
</dbReference>
<dbReference type="InterPro" id="IPR043128">
    <property type="entry name" value="Rev_trsase/Diguanyl_cyclase"/>
</dbReference>
<dbReference type="CDD" id="cd01948">
    <property type="entry name" value="EAL"/>
    <property type="match status" value="1"/>
</dbReference>
<keyword evidence="1" id="KW-0472">Membrane</keyword>
<dbReference type="InterPro" id="IPR000160">
    <property type="entry name" value="GGDEF_dom"/>
</dbReference>
<name>A0ABT1E5T5_9FIRM</name>
<feature type="domain" description="GGDEF" evidence="3">
    <location>
        <begin position="554"/>
        <end position="692"/>
    </location>
</feature>
<dbReference type="EMBL" id="JAMZFW010000002">
    <property type="protein sequence ID" value="MCP1101209.1"/>
    <property type="molecule type" value="Genomic_DNA"/>
</dbReference>
<dbReference type="SMART" id="SM00267">
    <property type="entry name" value="GGDEF"/>
    <property type="match status" value="1"/>
</dbReference>
<organism evidence="4 5">
    <name type="scientific">Aequitasia blattaphilus</name>
    <dbReference type="NCBI Taxonomy" id="2949332"/>
    <lineage>
        <taxon>Bacteria</taxon>
        <taxon>Bacillati</taxon>
        <taxon>Bacillota</taxon>
        <taxon>Clostridia</taxon>
        <taxon>Lachnospirales</taxon>
        <taxon>Lachnospiraceae</taxon>
        <taxon>Aequitasia</taxon>
    </lineage>
</organism>
<dbReference type="SUPFAM" id="SSF141868">
    <property type="entry name" value="EAL domain-like"/>
    <property type="match status" value="1"/>
</dbReference>
<dbReference type="CDD" id="cd01949">
    <property type="entry name" value="GGDEF"/>
    <property type="match status" value="1"/>
</dbReference>
<feature type="transmembrane region" description="Helical" evidence="1">
    <location>
        <begin position="12"/>
        <end position="36"/>
    </location>
</feature>
<dbReference type="SMART" id="SM00052">
    <property type="entry name" value="EAL"/>
    <property type="match status" value="1"/>
</dbReference>
<accession>A0ABT1E5T5</accession>
<keyword evidence="1" id="KW-1133">Transmembrane helix</keyword>
<keyword evidence="5" id="KW-1185">Reference proteome</keyword>
<gene>
    <name evidence="4" type="ORF">NK125_02120</name>
</gene>